<dbReference type="EMBL" id="FOGC01000006">
    <property type="protein sequence ID" value="SEQ78226.1"/>
    <property type="molecule type" value="Genomic_DNA"/>
</dbReference>
<reference evidence="3" key="1">
    <citation type="submission" date="2016-10" db="EMBL/GenBank/DDBJ databases">
        <authorList>
            <person name="Varghese N."/>
            <person name="Submissions S."/>
        </authorList>
    </citation>
    <scope>NUCLEOTIDE SEQUENCE [LARGE SCALE GENOMIC DNA]</scope>
    <source>
        <strain evidence="3">8N4</strain>
    </source>
</reference>
<keyword evidence="1" id="KW-0472">Membrane</keyword>
<protein>
    <recommendedName>
        <fullName evidence="4">Pilus assembly protein CpaB</fullName>
    </recommendedName>
</protein>
<evidence type="ECO:0000313" key="3">
    <source>
        <dbReference type="Proteomes" id="UP000242515"/>
    </source>
</evidence>
<dbReference type="OrthoDB" id="6556296at2"/>
<evidence type="ECO:0008006" key="4">
    <source>
        <dbReference type="Google" id="ProtNLM"/>
    </source>
</evidence>
<keyword evidence="3" id="KW-1185">Reference proteome</keyword>
<keyword evidence="1" id="KW-1133">Transmembrane helix</keyword>
<dbReference type="Proteomes" id="UP000242515">
    <property type="component" value="Unassembled WGS sequence"/>
</dbReference>
<evidence type="ECO:0000313" key="2">
    <source>
        <dbReference type="EMBL" id="SEQ78226.1"/>
    </source>
</evidence>
<sequence length="255" mass="28665">MNQRLIIIVSIILFLLGIVGIYLSDSGDDVSADGAQQQATPRVTYFITKRIMAAGELITKADYEEKTEDVSDPDQVPETVESVEGYYLTESVKQGTTLTKALLTQDKPVQRQSNELYRFTIDLNRKYINNLYGLLPGADVDVYLRFESPKREHDNKSTIFRGESVVKIVKLFKNKKLLTPVMKGSRAFSEEENNSINASTILDNKSEEYTVDIELTRSDLKKIYQIENKYEIIVFPAESVVSGKSVSSAITKGAK</sequence>
<name>A0A1H9IUL6_9GAMM</name>
<dbReference type="STRING" id="988801.SAMN05216522_106189"/>
<dbReference type="RefSeq" id="WP_092675906.1">
    <property type="nucleotide sequence ID" value="NZ_FOGC01000006.1"/>
</dbReference>
<feature type="transmembrane region" description="Helical" evidence="1">
    <location>
        <begin position="5"/>
        <end position="23"/>
    </location>
</feature>
<gene>
    <name evidence="2" type="ORF">SAMN05216522_106189</name>
</gene>
<organism evidence="2 3">
    <name type="scientific">Rosenbergiella nectarea</name>
    <dbReference type="NCBI Taxonomy" id="988801"/>
    <lineage>
        <taxon>Bacteria</taxon>
        <taxon>Pseudomonadati</taxon>
        <taxon>Pseudomonadota</taxon>
        <taxon>Gammaproteobacteria</taxon>
        <taxon>Enterobacterales</taxon>
        <taxon>Erwiniaceae</taxon>
        <taxon>Rosenbergiella</taxon>
    </lineage>
</organism>
<accession>A0A1H9IUL6</accession>
<keyword evidence="1" id="KW-0812">Transmembrane</keyword>
<proteinExistence type="predicted"/>
<dbReference type="AlphaFoldDB" id="A0A1H9IUL6"/>
<evidence type="ECO:0000256" key="1">
    <source>
        <dbReference type="SAM" id="Phobius"/>
    </source>
</evidence>